<evidence type="ECO:0000313" key="2">
    <source>
        <dbReference type="EMBL" id="MDT2810782.1"/>
    </source>
</evidence>
<comment type="caution">
    <text evidence="2">The sequence shown here is derived from an EMBL/GenBank/DDBJ whole genome shotgun (WGS) entry which is preliminary data.</text>
</comment>
<keyword evidence="2" id="KW-0012">Acyltransferase</keyword>
<proteinExistence type="predicted"/>
<dbReference type="InterPro" id="IPR000182">
    <property type="entry name" value="GNAT_dom"/>
</dbReference>
<feature type="domain" description="N-acetyltransferase" evidence="1">
    <location>
        <begin position="10"/>
        <end position="153"/>
    </location>
</feature>
<sequence>MKIKACEDASLIAPLLKELHEHHIKLDPDLFKKVPDHVYSEIVAKALTNGEHHFYLAFQEETPVGFIWLEELPVRENNLVRLERSLHISGLVTKNHLRGQGIAEALLAQGETFAKEHDYPQLTLDFWAVNDLREFYTKQGYQPCKYQYHKSLI</sequence>
<gene>
    <name evidence="2" type="ORF">P7H43_09805</name>
</gene>
<evidence type="ECO:0000313" key="3">
    <source>
        <dbReference type="Proteomes" id="UP001256711"/>
    </source>
</evidence>
<evidence type="ECO:0000259" key="1">
    <source>
        <dbReference type="PROSITE" id="PS51186"/>
    </source>
</evidence>
<dbReference type="AlphaFoldDB" id="A0AAW8U3F3"/>
<accession>A0AAW8U3F3</accession>
<dbReference type="Gene3D" id="3.40.630.30">
    <property type="match status" value="1"/>
</dbReference>
<dbReference type="CDD" id="cd04301">
    <property type="entry name" value="NAT_SF"/>
    <property type="match status" value="1"/>
</dbReference>
<dbReference type="EC" id="2.3.1.-" evidence="2"/>
<dbReference type="RefSeq" id="WP_311835577.1">
    <property type="nucleotide sequence ID" value="NZ_JARQBJ010000004.1"/>
</dbReference>
<keyword evidence="2" id="KW-0808">Transferase</keyword>
<dbReference type="Pfam" id="PF13673">
    <property type="entry name" value="Acetyltransf_10"/>
    <property type="match status" value="1"/>
</dbReference>
<protein>
    <submittedName>
        <fullName evidence="2">GNAT family N-acetyltransferase</fullName>
        <ecNumber evidence="2">2.3.1.-</ecNumber>
    </submittedName>
</protein>
<dbReference type="Proteomes" id="UP001256711">
    <property type="component" value="Unassembled WGS sequence"/>
</dbReference>
<reference evidence="2" key="1">
    <citation type="submission" date="2023-03" db="EMBL/GenBank/DDBJ databases">
        <authorList>
            <person name="Shen W."/>
            <person name="Cai J."/>
        </authorList>
    </citation>
    <scope>NUCLEOTIDE SEQUENCE</scope>
    <source>
        <strain evidence="2">B226-2</strain>
    </source>
</reference>
<dbReference type="SUPFAM" id="SSF55729">
    <property type="entry name" value="Acyl-CoA N-acyltransferases (Nat)"/>
    <property type="match status" value="1"/>
</dbReference>
<dbReference type="EMBL" id="JARQBJ010000004">
    <property type="protein sequence ID" value="MDT2810782.1"/>
    <property type="molecule type" value="Genomic_DNA"/>
</dbReference>
<dbReference type="InterPro" id="IPR016181">
    <property type="entry name" value="Acyl_CoA_acyltransferase"/>
</dbReference>
<dbReference type="PROSITE" id="PS51186">
    <property type="entry name" value="GNAT"/>
    <property type="match status" value="1"/>
</dbReference>
<dbReference type="GO" id="GO:0016747">
    <property type="term" value="F:acyltransferase activity, transferring groups other than amino-acyl groups"/>
    <property type="evidence" value="ECO:0007669"/>
    <property type="project" value="InterPro"/>
</dbReference>
<name>A0AAW8U3F3_9ENTE</name>
<organism evidence="2 3">
    <name type="scientific">Enterococcus asini</name>
    <dbReference type="NCBI Taxonomy" id="57732"/>
    <lineage>
        <taxon>Bacteria</taxon>
        <taxon>Bacillati</taxon>
        <taxon>Bacillota</taxon>
        <taxon>Bacilli</taxon>
        <taxon>Lactobacillales</taxon>
        <taxon>Enterococcaceae</taxon>
        <taxon>Enterococcus</taxon>
    </lineage>
</organism>